<dbReference type="OrthoDB" id="9781337at2"/>
<dbReference type="EMBL" id="MKGR01000029">
    <property type="protein sequence ID" value="OKP02828.1"/>
    <property type="molecule type" value="Genomic_DNA"/>
</dbReference>
<dbReference type="GO" id="GO:0016887">
    <property type="term" value="F:ATP hydrolysis activity"/>
    <property type="evidence" value="ECO:0007669"/>
    <property type="project" value="InterPro"/>
</dbReference>
<dbReference type="SUPFAM" id="SSF52540">
    <property type="entry name" value="P-loop containing nucleoside triphosphate hydrolases"/>
    <property type="match status" value="1"/>
</dbReference>
<dbReference type="PANTHER" id="PTHR42939">
    <property type="entry name" value="ABC TRANSPORTER ATP-BINDING PROTEIN ALBC-RELATED"/>
    <property type="match status" value="1"/>
</dbReference>
<evidence type="ECO:0000313" key="6">
    <source>
        <dbReference type="Proteomes" id="UP000186277"/>
    </source>
</evidence>
<evidence type="ECO:0000313" key="5">
    <source>
        <dbReference type="EMBL" id="OKP02828.1"/>
    </source>
</evidence>
<dbReference type="InterPro" id="IPR003593">
    <property type="entry name" value="AAA+_ATPase"/>
</dbReference>
<dbReference type="Pfam" id="PF00005">
    <property type="entry name" value="ABC_tran"/>
    <property type="match status" value="1"/>
</dbReference>
<keyword evidence="3" id="KW-0067">ATP-binding</keyword>
<keyword evidence="6" id="KW-1185">Reference proteome</keyword>
<evidence type="ECO:0000256" key="2">
    <source>
        <dbReference type="ARBA" id="ARBA00022741"/>
    </source>
</evidence>
<dbReference type="SMART" id="SM00382">
    <property type="entry name" value="AAA"/>
    <property type="match status" value="1"/>
</dbReference>
<proteinExistence type="predicted"/>
<sequence>MYLLKVKIGVIVIKLSNICKEYSERFIIKDACFTFPNNGIYCLEGENGSGKSTLLGIIAGAIKPDYGDVFLSEGYGCRQKFIAYAPDSPCIYEFITGKEFLDLICSIRKIEIEKQLDLIDGFNLHNYMHIHFRDMSLGTAKKFMLISAIIADVKILIFDEPTNGLDNDSLSYFLENIKKFSLSGLVIMTCHNFEVKKYLNPHIININIFKGN</sequence>
<dbReference type="GO" id="GO:0005524">
    <property type="term" value="F:ATP binding"/>
    <property type="evidence" value="ECO:0007669"/>
    <property type="project" value="UniProtKB-KW"/>
</dbReference>
<reference evidence="5 6" key="1">
    <citation type="submission" date="2016-09" db="EMBL/GenBank/DDBJ databases">
        <title>Xenorhabdus thuongxuanensis sp. nov. and Xenorhabdus eapokensis sp. nov., isolated from Steinernema species.</title>
        <authorList>
            <person name="Kaempfer P."/>
            <person name="Tobias N.J."/>
            <person name="Phan Ke L."/>
            <person name="Bode H.B."/>
            <person name="Glaeser S.P."/>
        </authorList>
    </citation>
    <scope>NUCLEOTIDE SEQUENCE [LARGE SCALE GENOMIC DNA]</scope>
    <source>
        <strain evidence="5 6">30TX1</strain>
    </source>
</reference>
<feature type="domain" description="ABC transporter" evidence="4">
    <location>
        <begin position="13"/>
        <end position="208"/>
    </location>
</feature>
<keyword evidence="1" id="KW-0813">Transport</keyword>
<name>A0A1Q5TRH2_9GAMM</name>
<dbReference type="InterPro" id="IPR027417">
    <property type="entry name" value="P-loop_NTPase"/>
</dbReference>
<dbReference type="AlphaFoldDB" id="A0A1Q5TRH2"/>
<evidence type="ECO:0000256" key="1">
    <source>
        <dbReference type="ARBA" id="ARBA00022448"/>
    </source>
</evidence>
<evidence type="ECO:0000259" key="4">
    <source>
        <dbReference type="PROSITE" id="PS50893"/>
    </source>
</evidence>
<dbReference type="Proteomes" id="UP000186277">
    <property type="component" value="Unassembled WGS sequence"/>
</dbReference>
<evidence type="ECO:0000256" key="3">
    <source>
        <dbReference type="ARBA" id="ARBA00022840"/>
    </source>
</evidence>
<comment type="caution">
    <text evidence="5">The sequence shown here is derived from an EMBL/GenBank/DDBJ whole genome shotgun (WGS) entry which is preliminary data.</text>
</comment>
<dbReference type="PROSITE" id="PS50893">
    <property type="entry name" value="ABC_TRANSPORTER_2"/>
    <property type="match status" value="1"/>
</dbReference>
<dbReference type="InterPro" id="IPR051782">
    <property type="entry name" value="ABC_Transporter_VariousFunc"/>
</dbReference>
<dbReference type="Gene3D" id="3.40.50.300">
    <property type="entry name" value="P-loop containing nucleotide triphosphate hydrolases"/>
    <property type="match status" value="1"/>
</dbReference>
<keyword evidence="2" id="KW-0547">Nucleotide-binding</keyword>
<accession>A0A1Q5TRH2</accession>
<protein>
    <recommendedName>
        <fullName evidence="4">ABC transporter domain-containing protein</fullName>
    </recommendedName>
</protein>
<organism evidence="5 6">
    <name type="scientific">Xenorhabdus thuongxuanensis</name>
    <dbReference type="NCBI Taxonomy" id="1873484"/>
    <lineage>
        <taxon>Bacteria</taxon>
        <taxon>Pseudomonadati</taxon>
        <taxon>Pseudomonadota</taxon>
        <taxon>Gammaproteobacteria</taxon>
        <taxon>Enterobacterales</taxon>
        <taxon>Morganellaceae</taxon>
        <taxon>Xenorhabdus</taxon>
    </lineage>
</organism>
<gene>
    <name evidence="5" type="ORF">Xentx_03104</name>
</gene>
<dbReference type="InterPro" id="IPR003439">
    <property type="entry name" value="ABC_transporter-like_ATP-bd"/>
</dbReference>
<dbReference type="PANTHER" id="PTHR42939:SF1">
    <property type="entry name" value="ABC TRANSPORTER ATP-BINDING PROTEIN ALBC-RELATED"/>
    <property type="match status" value="1"/>
</dbReference>